<keyword evidence="6 11" id="KW-0460">Magnesium</keyword>
<feature type="binding site" evidence="11 12">
    <location>
        <position position="200"/>
    </location>
    <ligand>
        <name>Mg(2+)</name>
        <dbReference type="ChEBI" id="CHEBI:18420"/>
        <label>1</label>
    </ligand>
</feature>
<dbReference type="GO" id="GO:0009099">
    <property type="term" value="P:L-valine biosynthetic process"/>
    <property type="evidence" value="ECO:0007669"/>
    <property type="project" value="UniProtKB-UniRule"/>
</dbReference>
<accession>A0ABD5VF29</accession>
<feature type="domain" description="KARI C-terminal knotted" evidence="15">
    <location>
        <begin position="188"/>
        <end position="333"/>
    </location>
</feature>
<comment type="pathway">
    <text evidence="1 11">Amino-acid biosynthesis; L-valine biosynthesis; L-valine from pyruvate: step 2/4.</text>
</comment>
<proteinExistence type="inferred from homology"/>
<feature type="binding site" evidence="11">
    <location>
        <position position="54"/>
    </location>
    <ligand>
        <name>NADP(+)</name>
        <dbReference type="ChEBI" id="CHEBI:58349"/>
    </ligand>
</feature>
<evidence type="ECO:0000256" key="3">
    <source>
        <dbReference type="ARBA" id="ARBA00010318"/>
    </source>
</evidence>
<gene>
    <name evidence="11 16" type="primary">ilvC</name>
    <name evidence="16" type="ORF">ACFQGB_09420</name>
</gene>
<feature type="binding site" evidence="11 12">
    <location>
        <position position="196"/>
    </location>
    <ligand>
        <name>Mg(2+)</name>
        <dbReference type="ChEBI" id="CHEBI:18420"/>
        <label>1</label>
    </ligand>
</feature>
<dbReference type="EMBL" id="JBHSXN010000002">
    <property type="protein sequence ID" value="MFC6953083.1"/>
    <property type="molecule type" value="Genomic_DNA"/>
</dbReference>
<dbReference type="NCBIfam" id="TIGR00465">
    <property type="entry name" value="ilvC"/>
    <property type="match status" value="1"/>
</dbReference>
<dbReference type="Pfam" id="PF07991">
    <property type="entry name" value="KARI_N"/>
    <property type="match status" value="1"/>
</dbReference>
<feature type="binding site" evidence="11">
    <location>
        <begin position="31"/>
        <end position="34"/>
    </location>
    <ligand>
        <name>NADP(+)</name>
        <dbReference type="ChEBI" id="CHEBI:58349"/>
    </ligand>
</feature>
<feature type="domain" description="KARI N-terminal Rossmann" evidence="14">
    <location>
        <begin position="8"/>
        <end position="187"/>
    </location>
</feature>
<evidence type="ECO:0000256" key="11">
    <source>
        <dbReference type="HAMAP-Rule" id="MF_00435"/>
    </source>
</evidence>
<dbReference type="NCBIfam" id="NF004017">
    <property type="entry name" value="PRK05479.1"/>
    <property type="match status" value="1"/>
</dbReference>
<evidence type="ECO:0000256" key="2">
    <source>
        <dbReference type="ARBA" id="ARBA00004885"/>
    </source>
</evidence>
<evidence type="ECO:0000256" key="8">
    <source>
        <dbReference type="ARBA" id="ARBA00023304"/>
    </source>
</evidence>
<evidence type="ECO:0000259" key="14">
    <source>
        <dbReference type="PROSITE" id="PS51850"/>
    </source>
</evidence>
<keyword evidence="11" id="KW-0521">NADP</keyword>
<dbReference type="Pfam" id="PF01450">
    <property type="entry name" value="KARI_C"/>
    <property type="match status" value="1"/>
</dbReference>
<evidence type="ECO:0000256" key="13">
    <source>
        <dbReference type="SAM" id="MobiDB-lite"/>
    </source>
</evidence>
<comment type="catalytic activity">
    <reaction evidence="11">
        <text>(2R)-2,3-dihydroxy-3-methylbutanoate + NADP(+) = (2S)-2-acetolactate + NADPH + H(+)</text>
        <dbReference type="Rhea" id="RHEA:22068"/>
        <dbReference type="ChEBI" id="CHEBI:15378"/>
        <dbReference type="ChEBI" id="CHEBI:49072"/>
        <dbReference type="ChEBI" id="CHEBI:57783"/>
        <dbReference type="ChEBI" id="CHEBI:58349"/>
        <dbReference type="ChEBI" id="CHEBI:58476"/>
        <dbReference type="EC" id="1.1.1.86"/>
    </reaction>
</comment>
<evidence type="ECO:0000256" key="5">
    <source>
        <dbReference type="ARBA" id="ARBA00022723"/>
    </source>
</evidence>
<feature type="binding site" evidence="11 12">
    <location>
        <position position="232"/>
    </location>
    <ligand>
        <name>Mg(2+)</name>
        <dbReference type="ChEBI" id="CHEBI:18420"/>
        <label>2</label>
    </ligand>
</feature>
<dbReference type="PANTHER" id="PTHR21371:SF1">
    <property type="entry name" value="KETOL-ACID REDUCTOISOMERASE, MITOCHONDRIAL"/>
    <property type="match status" value="1"/>
</dbReference>
<keyword evidence="7 11" id="KW-0560">Oxidoreductase</keyword>
<dbReference type="SUPFAM" id="SSF51735">
    <property type="entry name" value="NAD(P)-binding Rossmann-fold domains"/>
    <property type="match status" value="1"/>
</dbReference>
<feature type="active site" evidence="11">
    <location>
        <position position="113"/>
    </location>
</feature>
<comment type="catalytic activity">
    <reaction evidence="9">
        <text>(2R)-2,3-dihydroxy-3-methylbutanoate + NAD(+) = (2S)-2-acetolactate + NADH + H(+)</text>
        <dbReference type="Rhea" id="RHEA:30627"/>
        <dbReference type="ChEBI" id="CHEBI:15378"/>
        <dbReference type="ChEBI" id="CHEBI:49072"/>
        <dbReference type="ChEBI" id="CHEBI:57540"/>
        <dbReference type="ChEBI" id="CHEBI:57945"/>
        <dbReference type="ChEBI" id="CHEBI:58476"/>
        <dbReference type="EC" id="1.1.1.383"/>
    </reaction>
</comment>
<dbReference type="EC" id="1.1.1.86" evidence="11"/>
<dbReference type="GO" id="GO:0004455">
    <property type="term" value="F:ketol-acid reductoisomerase activity"/>
    <property type="evidence" value="ECO:0007669"/>
    <property type="project" value="UniProtKB-UniRule"/>
</dbReference>
<evidence type="ECO:0000313" key="16">
    <source>
        <dbReference type="EMBL" id="MFC6953083.1"/>
    </source>
</evidence>
<evidence type="ECO:0000256" key="4">
    <source>
        <dbReference type="ARBA" id="ARBA00022605"/>
    </source>
</evidence>
<dbReference type="HAMAP" id="MF_00435">
    <property type="entry name" value="IlvC"/>
    <property type="match status" value="1"/>
</dbReference>
<feature type="binding site" evidence="11 12">
    <location>
        <position position="196"/>
    </location>
    <ligand>
        <name>Mg(2+)</name>
        <dbReference type="ChEBI" id="CHEBI:18420"/>
        <label>2</label>
    </ligand>
</feature>
<comment type="pathway">
    <text evidence="2 11">Amino-acid biosynthesis; L-isoleucine biosynthesis; L-isoleucine from 2-oxobutanoate: step 2/4.</text>
</comment>
<dbReference type="FunFam" id="3.40.50.720:FF:000023">
    <property type="entry name" value="Ketol-acid reductoisomerase (NADP(+))"/>
    <property type="match status" value="1"/>
</dbReference>
<dbReference type="InterPro" id="IPR014359">
    <property type="entry name" value="KARI_prok"/>
</dbReference>
<evidence type="ECO:0000256" key="1">
    <source>
        <dbReference type="ARBA" id="ARBA00004864"/>
    </source>
</evidence>
<dbReference type="PIRSF" id="PIRSF000116">
    <property type="entry name" value="IlvC_gammaproteo"/>
    <property type="match status" value="1"/>
</dbReference>
<dbReference type="InterPro" id="IPR013023">
    <property type="entry name" value="KARI"/>
</dbReference>
<keyword evidence="5 11" id="KW-0479">Metal-binding</keyword>
<keyword evidence="8 11" id="KW-0100">Branched-chain amino acid biosynthesis</keyword>
<sequence length="350" mass="38436">MTDDDFSTTVYYDDDADESYLQSKTVAVLGYGSQGHAHALNLHESGFDVVVGLRESSDSWPVAEEDGLDVATPREAAAQADVVSILVPDTVQPAVFEEIEPALDEGDTVQFAHGFNVHYNQIRPPEDVDVTLVAPKSPGHIVRRNYERDEGTPGLLAVYQDATGEAAQEALAYAKGIGCTRAGVIETTFAEETETDLFGEQAVLCGGVTSLVKQGFETMVDAGYSPEMAYFEVLNELKLIVDLMYEDGLGGMWHSVSYTAEYGGLTRGDRVVDEDVRENMEEILEEVQNGEFAREWILENQAGRPKFDQLVQAEEDHEIEAVGEDLRALFSWSEDDESDEQESEPAAADD</sequence>
<dbReference type="NCBIfam" id="NF009940">
    <property type="entry name" value="PRK13403.1"/>
    <property type="match status" value="1"/>
</dbReference>
<comment type="catalytic activity">
    <reaction evidence="11">
        <text>(2R,3R)-2,3-dihydroxy-3-methylpentanoate + NADP(+) = (S)-2-ethyl-2-hydroxy-3-oxobutanoate + NADPH + H(+)</text>
        <dbReference type="Rhea" id="RHEA:13493"/>
        <dbReference type="ChEBI" id="CHEBI:15378"/>
        <dbReference type="ChEBI" id="CHEBI:49256"/>
        <dbReference type="ChEBI" id="CHEBI:49258"/>
        <dbReference type="ChEBI" id="CHEBI:57783"/>
        <dbReference type="ChEBI" id="CHEBI:58349"/>
        <dbReference type="EC" id="1.1.1.86"/>
    </reaction>
</comment>
<comment type="caution">
    <text evidence="11">Lacks conserved residue(s) required for the propagation of feature annotation.</text>
</comment>
<dbReference type="SUPFAM" id="SSF48179">
    <property type="entry name" value="6-phosphogluconate dehydrogenase C-terminal domain-like"/>
    <property type="match status" value="1"/>
</dbReference>
<comment type="catalytic activity">
    <reaction evidence="10">
        <text>(2R)-2,3-dihydroxy-3-methylbutanoate + NADP(+) = (2S)-2-acetolactate + NADPH + H(+)</text>
        <dbReference type="Rhea" id="RHEA:22068"/>
        <dbReference type="ChEBI" id="CHEBI:15378"/>
        <dbReference type="ChEBI" id="CHEBI:49072"/>
        <dbReference type="ChEBI" id="CHEBI:57783"/>
        <dbReference type="ChEBI" id="CHEBI:58349"/>
        <dbReference type="ChEBI" id="CHEBI:58476"/>
        <dbReference type="EC" id="1.1.1.383"/>
    </reaction>
</comment>
<feature type="binding site" evidence="11 12">
    <location>
        <position position="236"/>
    </location>
    <ligand>
        <name>Mg(2+)</name>
        <dbReference type="ChEBI" id="CHEBI:18420"/>
        <label>2</label>
    </ligand>
</feature>
<evidence type="ECO:0000313" key="17">
    <source>
        <dbReference type="Proteomes" id="UP001596395"/>
    </source>
</evidence>
<dbReference type="PROSITE" id="PS51850">
    <property type="entry name" value="KARI_N"/>
    <property type="match status" value="1"/>
</dbReference>
<dbReference type="PANTHER" id="PTHR21371">
    <property type="entry name" value="KETOL-ACID REDUCTOISOMERASE, MITOCHONDRIAL"/>
    <property type="match status" value="1"/>
</dbReference>
<dbReference type="InterPro" id="IPR036291">
    <property type="entry name" value="NAD(P)-bd_dom_sf"/>
</dbReference>
<name>A0ABD5VF29_9EURY</name>
<dbReference type="InterPro" id="IPR013116">
    <property type="entry name" value="KARI_N"/>
</dbReference>
<comment type="cofactor">
    <cofactor evidence="11">
        <name>Mg(2+)</name>
        <dbReference type="ChEBI" id="CHEBI:18420"/>
    </cofactor>
    <text evidence="11">Binds 2 magnesium ions per subunit.</text>
</comment>
<keyword evidence="4 11" id="KW-0028">Amino-acid biosynthesis</keyword>
<feature type="binding site" evidence="11">
    <location>
        <position position="59"/>
    </location>
    <ligand>
        <name>NADP(+)</name>
        <dbReference type="ChEBI" id="CHEBI:58349"/>
    </ligand>
</feature>
<evidence type="ECO:0000256" key="9">
    <source>
        <dbReference type="ARBA" id="ARBA00050504"/>
    </source>
</evidence>
<dbReference type="Gene3D" id="6.10.240.10">
    <property type="match status" value="1"/>
</dbReference>
<reference evidence="16 17" key="1">
    <citation type="journal article" date="2019" name="Int. J. Syst. Evol. Microbiol.">
        <title>The Global Catalogue of Microorganisms (GCM) 10K type strain sequencing project: providing services to taxonomists for standard genome sequencing and annotation.</title>
        <authorList>
            <consortium name="The Broad Institute Genomics Platform"/>
            <consortium name="The Broad Institute Genome Sequencing Center for Infectious Disease"/>
            <person name="Wu L."/>
            <person name="Ma J."/>
        </authorList>
    </citation>
    <scope>NUCLEOTIDE SEQUENCE [LARGE SCALE GENOMIC DNA]</scope>
    <source>
        <strain evidence="16 17">GX26</strain>
    </source>
</reference>
<evidence type="ECO:0000256" key="7">
    <source>
        <dbReference type="ARBA" id="ARBA00023002"/>
    </source>
</evidence>
<comment type="caution">
    <text evidence="16">The sequence shown here is derived from an EMBL/GenBank/DDBJ whole genome shotgun (WGS) entry which is preliminary data.</text>
</comment>
<dbReference type="RefSeq" id="WP_336350059.1">
    <property type="nucleotide sequence ID" value="NZ_JAZAQL010000002.1"/>
</dbReference>
<feature type="binding site" evidence="11 12">
    <location>
        <position position="257"/>
    </location>
    <ligand>
        <name>substrate</name>
    </ligand>
</feature>
<keyword evidence="17" id="KW-1185">Reference proteome</keyword>
<dbReference type="InterPro" id="IPR008927">
    <property type="entry name" value="6-PGluconate_DH-like_C_sf"/>
</dbReference>
<dbReference type="InterPro" id="IPR000506">
    <property type="entry name" value="KARI_C"/>
</dbReference>
<dbReference type="Proteomes" id="UP001596395">
    <property type="component" value="Unassembled WGS sequence"/>
</dbReference>
<dbReference type="PROSITE" id="PS51851">
    <property type="entry name" value="KARI_C"/>
    <property type="match status" value="1"/>
</dbReference>
<protein>
    <recommendedName>
        <fullName evidence="11">Ketol-acid reductoisomerase (NADP(+))</fullName>
        <shortName evidence="11">KARI</shortName>
        <ecNumber evidence="11">1.1.1.86</ecNumber>
    </recommendedName>
    <alternativeName>
        <fullName evidence="11">Acetohydroxy-acid isomeroreductase</fullName>
        <shortName evidence="11">AHIR</shortName>
    </alternativeName>
    <alternativeName>
        <fullName evidence="11">Alpha-keto-beta-hydroxylacyl reductoisomerase</fullName>
    </alternativeName>
</protein>
<organism evidence="16 17">
    <name type="scientific">Halorubellus litoreus</name>
    <dbReference type="NCBI Taxonomy" id="755308"/>
    <lineage>
        <taxon>Archaea</taxon>
        <taxon>Methanobacteriati</taxon>
        <taxon>Methanobacteriota</taxon>
        <taxon>Stenosarchaea group</taxon>
        <taxon>Halobacteria</taxon>
        <taxon>Halobacteriales</taxon>
        <taxon>Halorubellaceae</taxon>
        <taxon>Halorubellus</taxon>
    </lineage>
</organism>
<evidence type="ECO:0000259" key="15">
    <source>
        <dbReference type="PROSITE" id="PS51851"/>
    </source>
</evidence>
<dbReference type="GO" id="GO:0000287">
    <property type="term" value="F:magnesium ion binding"/>
    <property type="evidence" value="ECO:0007669"/>
    <property type="project" value="UniProtKB-UniRule"/>
</dbReference>
<feature type="compositionally biased region" description="Acidic residues" evidence="13">
    <location>
        <begin position="333"/>
        <end position="350"/>
    </location>
</feature>
<evidence type="ECO:0000256" key="12">
    <source>
        <dbReference type="PROSITE-ProRule" id="PRU01198"/>
    </source>
</evidence>
<feature type="binding site" evidence="11">
    <location>
        <position position="139"/>
    </location>
    <ligand>
        <name>NADP(+)</name>
        <dbReference type="ChEBI" id="CHEBI:58349"/>
    </ligand>
</feature>
<feature type="binding site" evidence="11">
    <location>
        <position position="57"/>
    </location>
    <ligand>
        <name>NADP(+)</name>
        <dbReference type="ChEBI" id="CHEBI:58349"/>
    </ligand>
</feature>
<evidence type="ECO:0000256" key="6">
    <source>
        <dbReference type="ARBA" id="ARBA00022842"/>
    </source>
</evidence>
<comment type="function">
    <text evidence="11">Involved in the biosynthesis of branched-chain amino acids (BCAA). Catalyzes an alkyl-migration followed by a ketol-acid reduction of (S)-2-acetolactate (S2AL) to yield (R)-2,3-dihydroxy-isovalerate. In the isomerase reaction, S2AL is rearranged via a Mg-dependent methyl migration to produce 3-hydroxy-3-methyl-2-ketobutyrate (HMKB). In the reductase reaction, this 2-ketoacid undergoes a metal-dependent reduction by NADPH to yield (R)-2,3-dihydroxy-isovalerate.</text>
</comment>
<dbReference type="GO" id="GO:0009097">
    <property type="term" value="P:isoleucine biosynthetic process"/>
    <property type="evidence" value="ECO:0007669"/>
    <property type="project" value="UniProtKB-UniRule"/>
</dbReference>
<dbReference type="Gene3D" id="3.40.50.720">
    <property type="entry name" value="NAD(P)-binding Rossmann-like Domain"/>
    <property type="match status" value="1"/>
</dbReference>
<dbReference type="AlphaFoldDB" id="A0ABD5VF29"/>
<feature type="region of interest" description="Disordered" evidence="13">
    <location>
        <begin position="331"/>
        <end position="350"/>
    </location>
</feature>
<comment type="similarity">
    <text evidence="3 11 12">Belongs to the ketol-acid reductoisomerase family.</text>
</comment>
<evidence type="ECO:0000256" key="10">
    <source>
        <dbReference type="ARBA" id="ARBA00052344"/>
    </source>
</evidence>